<feature type="non-terminal residue" evidence="1">
    <location>
        <position position="1"/>
    </location>
</feature>
<keyword evidence="2" id="KW-1185">Reference proteome</keyword>
<name>A0ABP0SCY8_9DINO</name>
<organism evidence="1 2">
    <name type="scientific">Durusdinium trenchii</name>
    <dbReference type="NCBI Taxonomy" id="1381693"/>
    <lineage>
        <taxon>Eukaryota</taxon>
        <taxon>Sar</taxon>
        <taxon>Alveolata</taxon>
        <taxon>Dinophyceae</taxon>
        <taxon>Suessiales</taxon>
        <taxon>Symbiodiniaceae</taxon>
        <taxon>Durusdinium</taxon>
    </lineage>
</organism>
<reference evidence="1 2" key="1">
    <citation type="submission" date="2024-02" db="EMBL/GenBank/DDBJ databases">
        <authorList>
            <person name="Chen Y."/>
            <person name="Shah S."/>
            <person name="Dougan E. K."/>
            <person name="Thang M."/>
            <person name="Chan C."/>
        </authorList>
    </citation>
    <scope>NUCLEOTIDE SEQUENCE [LARGE SCALE GENOMIC DNA]</scope>
</reference>
<dbReference type="EMBL" id="CAXAMM010043472">
    <property type="protein sequence ID" value="CAK9110203.1"/>
    <property type="molecule type" value="Genomic_DNA"/>
</dbReference>
<accession>A0ABP0SCY8</accession>
<dbReference type="Proteomes" id="UP001642464">
    <property type="component" value="Unassembled WGS sequence"/>
</dbReference>
<evidence type="ECO:0000313" key="1">
    <source>
        <dbReference type="EMBL" id="CAK9110203.1"/>
    </source>
</evidence>
<gene>
    <name evidence="1" type="ORF">SCF082_LOCUS51190</name>
</gene>
<comment type="caution">
    <text evidence="1">The sequence shown here is derived from an EMBL/GenBank/DDBJ whole genome shotgun (WGS) entry which is preliminary data.</text>
</comment>
<evidence type="ECO:0000313" key="2">
    <source>
        <dbReference type="Proteomes" id="UP001642464"/>
    </source>
</evidence>
<proteinExistence type="predicted"/>
<feature type="non-terminal residue" evidence="1">
    <location>
        <position position="179"/>
    </location>
</feature>
<protein>
    <submittedName>
        <fullName evidence="1">DUF3510 domain-containing protein</fullName>
    </submittedName>
</protein>
<sequence length="179" mass="19550">DNDEGDTATTDLPIPVAPQDLLSESQLFQTGFGTGGDMLLGQPQDGAQLQDRQLIRKLLLHGASRIKLSKLVNIYHIAHTSGSGSGKKRKKIRPSIAKVKLVCEAAFKQFPRLGRVEGGKDAAVSLKTWSTSRRNQILYHNECMRACRVSIREISHRRALFHNSGEGRAAAAADPAEPL</sequence>